<dbReference type="GO" id="GO:0005524">
    <property type="term" value="F:ATP binding"/>
    <property type="evidence" value="ECO:0007669"/>
    <property type="project" value="UniProtKB-KW"/>
</dbReference>
<comment type="pathway">
    <text evidence="2 14">Amino-acid biosynthesis; L-methionine biosynthesis via de novo pathway; L-homoserine from L-aspartate: step 1/3.</text>
</comment>
<dbReference type="GO" id="GO:0009089">
    <property type="term" value="P:lysine biosynthetic process via diaminopimelate"/>
    <property type="evidence" value="ECO:0007669"/>
    <property type="project" value="UniProtKB-UniPathway"/>
</dbReference>
<keyword evidence="9 12" id="KW-0067">ATP-binding</keyword>
<dbReference type="GO" id="GO:0005829">
    <property type="term" value="C:cytosol"/>
    <property type="evidence" value="ECO:0007669"/>
    <property type="project" value="TreeGrafter"/>
</dbReference>
<dbReference type="NCBIfam" id="TIGR00657">
    <property type="entry name" value="asp_kinases"/>
    <property type="match status" value="1"/>
</dbReference>
<evidence type="ECO:0000256" key="5">
    <source>
        <dbReference type="ARBA" id="ARBA00022605"/>
    </source>
</evidence>
<evidence type="ECO:0000256" key="10">
    <source>
        <dbReference type="ARBA" id="ARBA00023154"/>
    </source>
</evidence>
<dbReference type="Pfam" id="PF22468">
    <property type="entry name" value="ACT_9"/>
    <property type="match status" value="1"/>
</dbReference>
<feature type="domain" description="ACT" evidence="15">
    <location>
        <begin position="262"/>
        <end position="344"/>
    </location>
</feature>
<keyword evidence="5 14" id="KW-0028">Amino-acid biosynthesis</keyword>
<dbReference type="PANTHER" id="PTHR21499">
    <property type="entry name" value="ASPARTATE KINASE"/>
    <property type="match status" value="1"/>
</dbReference>
<accession>C5CHX6</accession>
<comment type="pathway">
    <text evidence="1 14">Amino-acid biosynthesis; L-lysine biosynthesis via DAP pathway; (S)-tetrahydrodipicolinate from L-aspartate: step 1/4.</text>
</comment>
<feature type="binding site" evidence="12">
    <location>
        <position position="72"/>
    </location>
    <ligand>
        <name>substrate</name>
    </ligand>
</feature>
<keyword evidence="8 13" id="KW-0418">Kinase</keyword>
<dbReference type="eggNOG" id="COG0527">
    <property type="taxonomic scope" value="Bacteria"/>
</dbReference>
<dbReference type="Gene3D" id="3.30.2130.10">
    <property type="entry name" value="VC0802-like"/>
    <property type="match status" value="1"/>
</dbReference>
<evidence type="ECO:0000256" key="8">
    <source>
        <dbReference type="ARBA" id="ARBA00022777"/>
    </source>
</evidence>
<dbReference type="CDD" id="cd04923">
    <property type="entry name" value="ACT_AK-LysC-DapG-like_2"/>
    <property type="match status" value="1"/>
</dbReference>
<dbReference type="InterPro" id="IPR036393">
    <property type="entry name" value="AceGlu_kinase-like_sf"/>
</dbReference>
<dbReference type="HOGENOM" id="CLU_009116_3_2_0"/>
<evidence type="ECO:0000256" key="12">
    <source>
        <dbReference type="PIRSR" id="PIRSR000726-1"/>
    </source>
</evidence>
<dbReference type="PROSITE" id="PS00324">
    <property type="entry name" value="ASPARTOKINASE"/>
    <property type="match status" value="1"/>
</dbReference>
<keyword evidence="7 12" id="KW-0547">Nucleotide-binding</keyword>
<dbReference type="UniPathway" id="UPA00050">
    <property type="reaction ID" value="UER00461"/>
</dbReference>
<feature type="binding site" evidence="12">
    <location>
        <position position="45"/>
    </location>
    <ligand>
        <name>substrate</name>
    </ligand>
</feature>
<dbReference type="GO" id="GO:0009088">
    <property type="term" value="P:threonine biosynthetic process"/>
    <property type="evidence" value="ECO:0007669"/>
    <property type="project" value="UniProtKB-UniPathway"/>
</dbReference>
<dbReference type="EMBL" id="CP001634">
    <property type="protein sequence ID" value="ACR78831.1"/>
    <property type="molecule type" value="Genomic_DNA"/>
</dbReference>
<evidence type="ECO:0000256" key="9">
    <source>
        <dbReference type="ARBA" id="ARBA00022840"/>
    </source>
</evidence>
<evidence type="ECO:0000256" key="14">
    <source>
        <dbReference type="RuleBase" id="RU004249"/>
    </source>
</evidence>
<evidence type="ECO:0000256" key="7">
    <source>
        <dbReference type="ARBA" id="ARBA00022741"/>
    </source>
</evidence>
<sequence length="399" mass="43302">MLVQKYGGSSVATLERIANVANRIKARVDTGEKIIVVVSAMGETTNKLISVAKKISDDPDPRELDMLLATGEQKSAALLSMMLLKMGVKAVSYNAFQLNILTTDNHTDARIMDMNLEKVKKELLDKDVIVVTGFQGITPEGNLTTLGRGGSDTSAVAIAAKLGTRCEIYSDVAGIYTTDPKFYSKAKKLEYITYDEMLELAAQGSRVLHSRAVEIAKKYNVEVVCLSSFSDEGGTTIVNTLPEWLEQPVVTGVAMDSNQIKITINNIPNNVDLISGIFNAVAEARINIDMISIVNDNSHTHITFTAVAGNPDRVEEVIKTVLKDEKGWKITADTNVTKVSAIGVGMRSNSGVASRFFSALQREGIRIIATTTSEIKISVLVPKEESGRALKALIDEFEL</sequence>
<comment type="pathway">
    <text evidence="3 14">Amino-acid biosynthesis; L-threonine biosynthesis; L-threonine from L-aspartate: step 1/5.</text>
</comment>
<evidence type="ECO:0000313" key="17">
    <source>
        <dbReference type="Proteomes" id="UP000002382"/>
    </source>
</evidence>
<dbReference type="Proteomes" id="UP000002382">
    <property type="component" value="Chromosome"/>
</dbReference>
<name>C5CHX6_KOSOT</name>
<evidence type="ECO:0000256" key="6">
    <source>
        <dbReference type="ARBA" id="ARBA00022679"/>
    </source>
</evidence>
<dbReference type="NCBIfam" id="NF005154">
    <property type="entry name" value="PRK06635.1-2"/>
    <property type="match status" value="1"/>
</dbReference>
<reference evidence="16 17" key="2">
    <citation type="journal article" date="2011" name="J. Bacteriol.">
        <title>Genome Sequence of Kosmotoga olearia Strain TBF 19.5.1, a Thermophilic Bacterium with a Wide Growth Temperature Range, Isolated from the Troll B Oil Platform in the North Sea.</title>
        <authorList>
            <person name="Swithers K.S."/>
            <person name="Dipippo J.L."/>
            <person name="Bruce D.C."/>
            <person name="Detter C."/>
            <person name="Tapia R."/>
            <person name="Han S."/>
            <person name="Goodwin L.A."/>
            <person name="Han J."/>
            <person name="Woyke T."/>
            <person name="Pitluck S."/>
            <person name="Pennacchio L."/>
            <person name="Nolan M."/>
            <person name="Mikhailova N."/>
            <person name="Land M.L."/>
            <person name="Nesbo C.L."/>
            <person name="Gogarten J.P."/>
            <person name="Noll K.M."/>
        </authorList>
    </citation>
    <scope>NUCLEOTIDE SEQUENCE [LARGE SCALE GENOMIC DNA]</scope>
    <source>
        <strain evidence="17">ATCC BAA-1733 / DSM 21960 / TBF 19.5.1</strain>
    </source>
</reference>
<dbReference type="InterPro" id="IPR054352">
    <property type="entry name" value="ACT_Aspartokinase"/>
</dbReference>
<dbReference type="SUPFAM" id="SSF55021">
    <property type="entry name" value="ACT-like"/>
    <property type="match status" value="2"/>
</dbReference>
<organism evidence="16 17">
    <name type="scientific">Kosmotoga olearia (strain ATCC BAA-1733 / DSM 21960 / TBF 19.5.1)</name>
    <dbReference type="NCBI Taxonomy" id="521045"/>
    <lineage>
        <taxon>Bacteria</taxon>
        <taxon>Thermotogati</taxon>
        <taxon>Thermotogota</taxon>
        <taxon>Thermotogae</taxon>
        <taxon>Kosmotogales</taxon>
        <taxon>Kosmotogaceae</taxon>
        <taxon>Kosmotoga</taxon>
    </lineage>
</organism>
<dbReference type="FunFam" id="3.40.1160.10:FF:000002">
    <property type="entry name" value="Aspartokinase"/>
    <property type="match status" value="1"/>
</dbReference>
<dbReference type="InterPro" id="IPR005260">
    <property type="entry name" value="Asp_kin_monofn"/>
</dbReference>
<dbReference type="Gene3D" id="3.40.1160.10">
    <property type="entry name" value="Acetylglutamate kinase-like"/>
    <property type="match status" value="1"/>
</dbReference>
<dbReference type="UniPathway" id="UPA00051">
    <property type="reaction ID" value="UER00462"/>
</dbReference>
<dbReference type="OrthoDB" id="9799110at2"/>
<feature type="binding site" evidence="12">
    <location>
        <begin position="5"/>
        <end position="8"/>
    </location>
    <ligand>
        <name>ATP</name>
        <dbReference type="ChEBI" id="CHEBI:30616"/>
    </ligand>
</feature>
<protein>
    <recommendedName>
        <fullName evidence="13">Aspartokinase</fullName>
        <ecNumber evidence="13">2.7.2.4</ecNumber>
    </recommendedName>
</protein>
<dbReference type="NCBIfam" id="NF005155">
    <property type="entry name" value="PRK06635.1-4"/>
    <property type="match status" value="1"/>
</dbReference>
<feature type="binding site" evidence="12">
    <location>
        <position position="176"/>
    </location>
    <ligand>
        <name>ATP</name>
        <dbReference type="ChEBI" id="CHEBI:30616"/>
    </ligand>
</feature>
<evidence type="ECO:0000256" key="11">
    <source>
        <dbReference type="ARBA" id="ARBA00047872"/>
    </source>
</evidence>
<dbReference type="STRING" id="521045.Kole_0103"/>
<keyword evidence="17" id="KW-1185">Reference proteome</keyword>
<dbReference type="InterPro" id="IPR018042">
    <property type="entry name" value="Aspartate_kinase_CS"/>
</dbReference>
<evidence type="ECO:0000256" key="3">
    <source>
        <dbReference type="ARBA" id="ARBA00005139"/>
    </source>
</evidence>
<dbReference type="CDD" id="cd04261">
    <property type="entry name" value="AAK_AKii-LysC-BS"/>
    <property type="match status" value="1"/>
</dbReference>
<dbReference type="SUPFAM" id="SSF53633">
    <property type="entry name" value="Carbamate kinase-like"/>
    <property type="match status" value="1"/>
</dbReference>
<dbReference type="Pfam" id="PF00696">
    <property type="entry name" value="AA_kinase"/>
    <property type="match status" value="1"/>
</dbReference>
<proteinExistence type="inferred from homology"/>
<dbReference type="InterPro" id="IPR001048">
    <property type="entry name" value="Asp/Glu/Uridylate_kinase"/>
</dbReference>
<dbReference type="InterPro" id="IPR041740">
    <property type="entry name" value="AKii-LysC-BS"/>
</dbReference>
<dbReference type="EC" id="2.7.2.4" evidence="13"/>
<evidence type="ECO:0000256" key="4">
    <source>
        <dbReference type="ARBA" id="ARBA00010122"/>
    </source>
</evidence>
<gene>
    <name evidence="16" type="ordered locus">Kole_0103</name>
</gene>
<comment type="similarity">
    <text evidence="4 13">Belongs to the aspartokinase family.</text>
</comment>
<reference evidence="16 17" key="1">
    <citation type="submission" date="2009-06" db="EMBL/GenBank/DDBJ databases">
        <title>Complete sequence of Thermotogales bacterium TBF 19.5.1.</title>
        <authorList>
            <consortium name="US DOE Joint Genome Institute"/>
            <person name="Lucas S."/>
            <person name="Copeland A."/>
            <person name="Lapidus A."/>
            <person name="Glavina del Rio T."/>
            <person name="Tice H."/>
            <person name="Bruce D."/>
            <person name="Goodwin L."/>
            <person name="Pitluck S."/>
            <person name="Chertkov O."/>
            <person name="Brettin T."/>
            <person name="Detter J.C."/>
            <person name="Han C."/>
            <person name="Schmutz J."/>
            <person name="Larimer F."/>
            <person name="Land M."/>
            <person name="Hauser L."/>
            <person name="Kyrpides N."/>
            <person name="Ovchinnikova G."/>
            <person name="Noll K."/>
        </authorList>
    </citation>
    <scope>NUCLEOTIDE SEQUENCE [LARGE SCALE GENOMIC DNA]</scope>
    <source>
        <strain evidence="17">ATCC BAA-1733 / DSM 21960 / TBF 19.5.1</strain>
    </source>
</reference>
<dbReference type="AlphaFoldDB" id="C5CHX6"/>
<dbReference type="PANTHER" id="PTHR21499:SF3">
    <property type="entry name" value="ASPARTOKINASE"/>
    <property type="match status" value="1"/>
</dbReference>
<keyword evidence="6 13" id="KW-0808">Transferase</keyword>
<dbReference type="InterPro" id="IPR001341">
    <property type="entry name" value="Asp_kinase"/>
</dbReference>
<dbReference type="InterPro" id="IPR045865">
    <property type="entry name" value="ACT-like_dom_sf"/>
</dbReference>
<comment type="catalytic activity">
    <reaction evidence="11 13">
        <text>L-aspartate + ATP = 4-phospho-L-aspartate + ADP</text>
        <dbReference type="Rhea" id="RHEA:23776"/>
        <dbReference type="ChEBI" id="CHEBI:29991"/>
        <dbReference type="ChEBI" id="CHEBI:30616"/>
        <dbReference type="ChEBI" id="CHEBI:57535"/>
        <dbReference type="ChEBI" id="CHEBI:456216"/>
        <dbReference type="EC" id="2.7.2.4"/>
    </reaction>
</comment>
<dbReference type="GO" id="GO:0004072">
    <property type="term" value="F:aspartate kinase activity"/>
    <property type="evidence" value="ECO:0007669"/>
    <property type="project" value="UniProtKB-EC"/>
</dbReference>
<evidence type="ECO:0000256" key="2">
    <source>
        <dbReference type="ARBA" id="ARBA00004986"/>
    </source>
</evidence>
<keyword evidence="10" id="KW-0457">Lysine biosynthesis</keyword>
<dbReference type="InterPro" id="IPR002912">
    <property type="entry name" value="ACT_dom"/>
</dbReference>
<dbReference type="KEGG" id="kol:Kole_0103"/>
<evidence type="ECO:0000313" key="16">
    <source>
        <dbReference type="EMBL" id="ACR78831.1"/>
    </source>
</evidence>
<evidence type="ECO:0000256" key="1">
    <source>
        <dbReference type="ARBA" id="ARBA00004766"/>
    </source>
</evidence>
<dbReference type="PIRSF" id="PIRSF000726">
    <property type="entry name" value="Asp_kin"/>
    <property type="match status" value="1"/>
</dbReference>
<evidence type="ECO:0000259" key="15">
    <source>
        <dbReference type="PROSITE" id="PS51671"/>
    </source>
</evidence>
<evidence type="ECO:0000256" key="13">
    <source>
        <dbReference type="RuleBase" id="RU003448"/>
    </source>
</evidence>
<dbReference type="GO" id="GO:0009090">
    <property type="term" value="P:homoserine biosynthetic process"/>
    <property type="evidence" value="ECO:0007669"/>
    <property type="project" value="TreeGrafter"/>
</dbReference>
<dbReference type="PROSITE" id="PS51671">
    <property type="entry name" value="ACT"/>
    <property type="match status" value="1"/>
</dbReference>
<dbReference type="CDD" id="cd04891">
    <property type="entry name" value="ACT_AK-LysC-DapG-like_1"/>
    <property type="match status" value="1"/>
</dbReference>
<dbReference type="UniPathway" id="UPA00034">
    <property type="reaction ID" value="UER00015"/>
</dbReference>
<dbReference type="RefSeq" id="WP_012744619.1">
    <property type="nucleotide sequence ID" value="NC_012785.1"/>
</dbReference>